<evidence type="ECO:0000313" key="1">
    <source>
        <dbReference type="EMBL" id="TCL39811.1"/>
    </source>
</evidence>
<dbReference type="Proteomes" id="UP000295063">
    <property type="component" value="Unassembled WGS sequence"/>
</dbReference>
<gene>
    <name evidence="1" type="ORF">EV210_1016</name>
</gene>
<name>A0A4R1QBK2_9FIRM</name>
<organism evidence="1 2">
    <name type="scientific">Anaerospora hongkongensis</name>
    <dbReference type="NCBI Taxonomy" id="244830"/>
    <lineage>
        <taxon>Bacteria</taxon>
        <taxon>Bacillati</taxon>
        <taxon>Bacillota</taxon>
        <taxon>Negativicutes</taxon>
        <taxon>Selenomonadales</taxon>
        <taxon>Sporomusaceae</taxon>
        <taxon>Anaerospora</taxon>
    </lineage>
</organism>
<dbReference type="EMBL" id="SLUI01000001">
    <property type="protein sequence ID" value="TCL39811.1"/>
    <property type="molecule type" value="Genomic_DNA"/>
</dbReference>
<dbReference type="AlphaFoldDB" id="A0A4R1QBK2"/>
<accession>A0A4R1QBK2</accession>
<dbReference type="RefSeq" id="WP_132073740.1">
    <property type="nucleotide sequence ID" value="NZ_DALZLR010000013.1"/>
</dbReference>
<comment type="caution">
    <text evidence="1">The sequence shown here is derived from an EMBL/GenBank/DDBJ whole genome shotgun (WGS) entry which is preliminary data.</text>
</comment>
<sequence length="112" mass="12609">MAEEKIKDKCLCSKCKGIHTVSYSPGACEAVVACQQCGRLYYSLLYEQMRFGGEDILEEYQIPITAEEFATIKNTNCEELDLQFLSGREARLLFEGQVSKVNADLALKRCGR</sequence>
<keyword evidence="2" id="KW-1185">Reference proteome</keyword>
<evidence type="ECO:0000313" key="2">
    <source>
        <dbReference type="Proteomes" id="UP000295063"/>
    </source>
</evidence>
<proteinExistence type="predicted"/>
<reference evidence="1 2" key="1">
    <citation type="submission" date="2019-03" db="EMBL/GenBank/DDBJ databases">
        <title>Genomic Encyclopedia of Type Strains, Phase IV (KMG-IV): sequencing the most valuable type-strain genomes for metagenomic binning, comparative biology and taxonomic classification.</title>
        <authorList>
            <person name="Goeker M."/>
        </authorList>
    </citation>
    <scope>NUCLEOTIDE SEQUENCE [LARGE SCALE GENOMIC DNA]</scope>
    <source>
        <strain evidence="1 2">DSM 15969</strain>
    </source>
</reference>
<protein>
    <submittedName>
        <fullName evidence="1">Uncharacterized protein</fullName>
    </submittedName>
</protein>